<feature type="domain" description="Radical SAM core" evidence="9">
    <location>
        <begin position="15"/>
        <end position="244"/>
    </location>
</feature>
<organism evidence="11">
    <name type="scientific">Methanotorris igneus (strain DSM 5666 / JCM 11834 / Kol 5)</name>
    <dbReference type="NCBI Taxonomy" id="880724"/>
    <lineage>
        <taxon>Archaea</taxon>
        <taxon>Methanobacteriati</taxon>
        <taxon>Methanobacteriota</taxon>
        <taxon>Methanomada group</taxon>
        <taxon>Methanococci</taxon>
        <taxon>Methanococcales</taxon>
        <taxon>Methanocaldococcaceae</taxon>
        <taxon>Methanotorris</taxon>
    </lineage>
</organism>
<evidence type="ECO:0000256" key="7">
    <source>
        <dbReference type="ARBA" id="ARBA00023239"/>
    </source>
</evidence>
<dbReference type="PROSITE" id="PS51918">
    <property type="entry name" value="RADICAL_SAM"/>
    <property type="match status" value="1"/>
</dbReference>
<dbReference type="SUPFAM" id="SSF102114">
    <property type="entry name" value="Radical SAM enzymes"/>
    <property type="match status" value="1"/>
</dbReference>
<comment type="cofactor">
    <cofactor evidence="8">
        <name>S-adenosyl-L-methionine</name>
        <dbReference type="ChEBI" id="CHEBI:59789"/>
    </cofactor>
    <text evidence="8">Binds 1 S-adenosyl-L-methionine per subunit.</text>
</comment>
<feature type="binding site" evidence="8">
    <location>
        <position position="35"/>
    </location>
    <ligand>
        <name>[4Fe-4S] cluster</name>
        <dbReference type="ChEBI" id="CHEBI:49883"/>
        <note>4Fe-4S-S-AdoMet</note>
    </ligand>
</feature>
<dbReference type="HOGENOM" id="CLU_066739_1_0_2"/>
<dbReference type="PANTHER" id="PTHR42836">
    <property type="entry name" value="7-CARBOXY-7-DEAZAGUANINE SYNTHASE"/>
    <property type="match status" value="1"/>
</dbReference>
<keyword evidence="11" id="KW-1185">Reference proteome</keyword>
<evidence type="ECO:0000256" key="4">
    <source>
        <dbReference type="ARBA" id="ARBA00022842"/>
    </source>
</evidence>
<dbReference type="GO" id="GO:1904047">
    <property type="term" value="F:S-adenosyl-L-methionine binding"/>
    <property type="evidence" value="ECO:0007669"/>
    <property type="project" value="UniProtKB-UniRule"/>
</dbReference>
<keyword evidence="2 8" id="KW-0949">S-adenosyl-L-methionine</keyword>
<dbReference type="SFLD" id="SFLDS00029">
    <property type="entry name" value="Radical_SAM"/>
    <property type="match status" value="1"/>
</dbReference>
<comment type="cofactor">
    <cofactor evidence="8">
        <name>Mg(2+)</name>
        <dbReference type="ChEBI" id="CHEBI:18420"/>
    </cofactor>
</comment>
<feature type="binding site" evidence="8">
    <location>
        <position position="24"/>
    </location>
    <ligand>
        <name>substrate</name>
    </ligand>
</feature>
<keyword evidence="7 8" id="KW-0456">Lyase</keyword>
<dbReference type="Proteomes" id="UP000009227">
    <property type="component" value="Chromosome"/>
</dbReference>
<dbReference type="CDD" id="cd01335">
    <property type="entry name" value="Radical_SAM"/>
    <property type="match status" value="1"/>
</dbReference>
<keyword evidence="4 8" id="KW-0460">Magnesium</keyword>
<name>F6BDL4_METIK</name>
<evidence type="ECO:0000256" key="2">
    <source>
        <dbReference type="ARBA" id="ARBA00022691"/>
    </source>
</evidence>
<reference evidence="10 11" key="1">
    <citation type="submission" date="2011-05" db="EMBL/GenBank/DDBJ databases">
        <title>Complete sequence of Methanotorris igneus Kol 5.</title>
        <authorList>
            <consortium name="US DOE Joint Genome Institute"/>
            <person name="Lucas S."/>
            <person name="Han J."/>
            <person name="Lapidus A."/>
            <person name="Cheng J.-F."/>
            <person name="Goodwin L."/>
            <person name="Pitluck S."/>
            <person name="Peters L."/>
            <person name="Mikhailova N."/>
            <person name="Chertkov O."/>
            <person name="Han C."/>
            <person name="Tapia R."/>
            <person name="Land M."/>
            <person name="Hauser L."/>
            <person name="Kyrpides N."/>
            <person name="Ivanova N."/>
            <person name="Pagani I."/>
            <person name="Sieprawska-Lupa M."/>
            <person name="Whitman W."/>
            <person name="Woyke T."/>
        </authorList>
    </citation>
    <scope>NUCLEOTIDE SEQUENCE [LARGE SCALE GENOMIC DNA]</scope>
    <source>
        <strain evidence="11">DSM 5666 / JCM 11834 / Kol 5</strain>
    </source>
</reference>
<dbReference type="GeneID" id="10643887"/>
<feature type="binding site" evidence="8">
    <location>
        <position position="28"/>
    </location>
    <ligand>
        <name>[4Fe-4S] cluster</name>
        <dbReference type="ChEBI" id="CHEBI:49883"/>
        <note>4Fe-4S-S-AdoMet</note>
    </ligand>
</feature>
<feature type="binding site" evidence="8">
    <location>
        <position position="32"/>
    </location>
    <ligand>
        <name>[4Fe-4S] cluster</name>
        <dbReference type="ChEBI" id="CHEBI:49883"/>
        <note>4Fe-4S-S-AdoMet</note>
    </ligand>
</feature>
<dbReference type="GO" id="GO:0051539">
    <property type="term" value="F:4 iron, 4 sulfur cluster binding"/>
    <property type="evidence" value="ECO:0007669"/>
    <property type="project" value="UniProtKB-UniRule"/>
</dbReference>
<feature type="binding site" evidence="8">
    <location>
        <begin position="34"/>
        <end position="36"/>
    </location>
    <ligand>
        <name>S-adenosyl-L-methionine</name>
        <dbReference type="ChEBI" id="CHEBI:59789"/>
    </ligand>
</feature>
<keyword evidence="6 8" id="KW-0411">Iron-sulfur</keyword>
<gene>
    <name evidence="8" type="primary">queE</name>
    <name evidence="10" type="ordered locus">Metig_1033</name>
</gene>
<evidence type="ECO:0000256" key="1">
    <source>
        <dbReference type="ARBA" id="ARBA00022485"/>
    </source>
</evidence>
<comment type="cofactor">
    <cofactor evidence="8">
        <name>[4Fe-4S] cluster</name>
        <dbReference type="ChEBI" id="CHEBI:49883"/>
    </cofactor>
    <text evidence="8">Binds 1 [4Fe-4S] cluster. The cluster is coordinated with 3 cysteines and an exchangeable S-adenosyl-L-methionine.</text>
</comment>
<dbReference type="PANTHER" id="PTHR42836:SF1">
    <property type="entry name" value="7-CARBOXY-7-DEAZAGUANINE SYNTHASE"/>
    <property type="match status" value="1"/>
</dbReference>
<keyword evidence="3 8" id="KW-0479">Metal-binding</keyword>
<evidence type="ECO:0000313" key="10">
    <source>
        <dbReference type="EMBL" id="AEF96575.1"/>
    </source>
</evidence>
<evidence type="ECO:0000256" key="5">
    <source>
        <dbReference type="ARBA" id="ARBA00023004"/>
    </source>
</evidence>
<comment type="function">
    <text evidence="8">Catalyzes the complex heterocyclic radical-mediated conversion of 6-carboxy-5,6,7,8-tetrahydropterin (CPH4) to 7-carboxy-7-deazaguanine (CDG), a step common to the biosynthetic pathways of all 7-deazapurine-containing compounds.</text>
</comment>
<comment type="caution">
    <text evidence="8">Lacks conserved residue(s) required for the propagation of feature annotation.</text>
</comment>
<comment type="pathway">
    <text evidence="8">Purine metabolism; 7-cyano-7-deazaguanine biosynthesis.</text>
</comment>
<dbReference type="InterPro" id="IPR058240">
    <property type="entry name" value="rSAM_sf"/>
</dbReference>
<dbReference type="GO" id="GO:0016840">
    <property type="term" value="F:carbon-nitrogen lyase activity"/>
    <property type="evidence" value="ECO:0007669"/>
    <property type="project" value="UniProtKB-UniRule"/>
</dbReference>
<dbReference type="STRING" id="880724.Metig_1033"/>
<evidence type="ECO:0000313" key="11">
    <source>
        <dbReference type="Proteomes" id="UP000009227"/>
    </source>
</evidence>
<evidence type="ECO:0000256" key="3">
    <source>
        <dbReference type="ARBA" id="ARBA00022723"/>
    </source>
</evidence>
<keyword evidence="5 8" id="KW-0408">Iron</keyword>
<dbReference type="EC" id="4.3.99.3" evidence="8"/>
<evidence type="ECO:0000259" key="9">
    <source>
        <dbReference type="PROSITE" id="PS51918"/>
    </source>
</evidence>
<dbReference type="Gene3D" id="3.20.20.70">
    <property type="entry name" value="Aldolase class I"/>
    <property type="match status" value="1"/>
</dbReference>
<dbReference type="InterPro" id="IPR024924">
    <property type="entry name" value="7-CO-7-deazaguanine_synth-like"/>
</dbReference>
<feature type="binding site" evidence="8">
    <location>
        <position position="86"/>
    </location>
    <ligand>
        <name>substrate</name>
    </ligand>
</feature>
<keyword evidence="1 8" id="KW-0004">4Fe-4S</keyword>
<dbReference type="RefSeq" id="WP_013799177.1">
    <property type="nucleotide sequence ID" value="NC_015562.1"/>
</dbReference>
<dbReference type="OrthoDB" id="7980at2157"/>
<feature type="binding site" evidence="8">
    <location>
        <begin position="9"/>
        <end position="11"/>
    </location>
    <ligand>
        <name>substrate</name>
    </ligand>
</feature>
<evidence type="ECO:0000256" key="8">
    <source>
        <dbReference type="HAMAP-Rule" id="MF_00917"/>
    </source>
</evidence>
<dbReference type="Pfam" id="PF04055">
    <property type="entry name" value="Radical_SAM"/>
    <property type="match status" value="1"/>
</dbReference>
<dbReference type="UniPathway" id="UPA00391"/>
<dbReference type="AlphaFoldDB" id="F6BDL4"/>
<comment type="similarity">
    <text evidence="8">Belongs to the radical SAM superfamily. 7-carboxy-7-deazaguanine synthase family.</text>
</comment>
<accession>F6BDL4</accession>
<evidence type="ECO:0000256" key="6">
    <source>
        <dbReference type="ARBA" id="ARBA00023014"/>
    </source>
</evidence>
<sequence length="244" mass="28195">MIREIFSSIMGEGKFVGRRFIFIRFKKCPLNCIYCDEVSKGEGECRVEVIPGTRNFKIYNEEEIEDKLVEIVNSLKTPDLFAVSFTGGEPLVYAEYLKKYSKILKEEGYKTYLESNGMYPGRVSFFDYASIDIKLPEHFEDIKEEDYKKLYKNELKTIEKLYNMGSDVFAKVIIMENTSVEFVENIAKDLSDIGNIMLCIQPVTPYGKVRRMPTQKKIFDIMSACGKHVDVMCTPQIHKLLGML</sequence>
<dbReference type="HAMAP" id="MF_00917">
    <property type="entry name" value="QueE"/>
    <property type="match status" value="1"/>
</dbReference>
<dbReference type="InterPro" id="IPR013785">
    <property type="entry name" value="Aldolase_TIM"/>
</dbReference>
<comment type="catalytic activity">
    <reaction evidence="8">
        <text>6-carboxy-5,6,7,8-tetrahydropterin + H(+) = 7-carboxy-7-carbaguanine + NH4(+)</text>
        <dbReference type="Rhea" id="RHEA:27974"/>
        <dbReference type="ChEBI" id="CHEBI:15378"/>
        <dbReference type="ChEBI" id="CHEBI:28938"/>
        <dbReference type="ChEBI" id="CHEBI:61032"/>
        <dbReference type="ChEBI" id="CHEBI:61036"/>
        <dbReference type="EC" id="4.3.99.3"/>
    </reaction>
</comment>
<comment type="subunit">
    <text evidence="8">Homodimer.</text>
</comment>
<dbReference type="InterPro" id="IPR007197">
    <property type="entry name" value="rSAM"/>
</dbReference>
<proteinExistence type="inferred from homology"/>
<dbReference type="EMBL" id="CP002737">
    <property type="protein sequence ID" value="AEF96575.1"/>
    <property type="molecule type" value="Genomic_DNA"/>
</dbReference>
<dbReference type="KEGG" id="mig:Metig_1033"/>
<feature type="binding site" evidence="8">
    <location>
        <position position="88"/>
    </location>
    <ligand>
        <name>S-adenosyl-L-methionine</name>
        <dbReference type="ChEBI" id="CHEBI:59789"/>
    </ligand>
</feature>
<protein>
    <recommendedName>
        <fullName evidence="8">7-carboxy-7-deazaguanine synthase</fullName>
        <shortName evidence="8">CDG synthase</shortName>
        <ecNumber evidence="8">4.3.99.3</ecNumber>
    </recommendedName>
    <alternativeName>
        <fullName evidence="8">Archaeosine biosynthesis protein QueE</fullName>
    </alternativeName>
</protein>
<dbReference type="GO" id="GO:0000287">
    <property type="term" value="F:magnesium ion binding"/>
    <property type="evidence" value="ECO:0007669"/>
    <property type="project" value="UniProtKB-UniRule"/>
</dbReference>